<dbReference type="EMBL" id="JANPWB010000016">
    <property type="protein sequence ID" value="KAJ1081170.1"/>
    <property type="molecule type" value="Genomic_DNA"/>
</dbReference>
<reference evidence="2" key="1">
    <citation type="journal article" date="2022" name="bioRxiv">
        <title>Sequencing and chromosome-scale assembly of the giantPleurodeles waltlgenome.</title>
        <authorList>
            <person name="Brown T."/>
            <person name="Elewa A."/>
            <person name="Iarovenko S."/>
            <person name="Subramanian E."/>
            <person name="Araus A.J."/>
            <person name="Petzold A."/>
            <person name="Susuki M."/>
            <person name="Suzuki K.-i.T."/>
            <person name="Hayashi T."/>
            <person name="Toyoda A."/>
            <person name="Oliveira C."/>
            <person name="Osipova E."/>
            <person name="Leigh N.D."/>
            <person name="Simon A."/>
            <person name="Yun M.H."/>
        </authorList>
    </citation>
    <scope>NUCLEOTIDE SEQUENCE</scope>
    <source>
        <strain evidence="2">20211129_DDA</strain>
        <tissue evidence="2">Liver</tissue>
    </source>
</reference>
<evidence type="ECO:0000313" key="3">
    <source>
        <dbReference type="Proteomes" id="UP001066276"/>
    </source>
</evidence>
<feature type="region of interest" description="Disordered" evidence="1">
    <location>
        <begin position="90"/>
        <end position="114"/>
    </location>
</feature>
<dbReference type="AlphaFoldDB" id="A0AAV7L0J7"/>
<organism evidence="2 3">
    <name type="scientific">Pleurodeles waltl</name>
    <name type="common">Iberian ribbed newt</name>
    <dbReference type="NCBI Taxonomy" id="8319"/>
    <lineage>
        <taxon>Eukaryota</taxon>
        <taxon>Metazoa</taxon>
        <taxon>Chordata</taxon>
        <taxon>Craniata</taxon>
        <taxon>Vertebrata</taxon>
        <taxon>Euteleostomi</taxon>
        <taxon>Amphibia</taxon>
        <taxon>Batrachia</taxon>
        <taxon>Caudata</taxon>
        <taxon>Salamandroidea</taxon>
        <taxon>Salamandridae</taxon>
        <taxon>Pleurodelinae</taxon>
        <taxon>Pleurodeles</taxon>
    </lineage>
</organism>
<evidence type="ECO:0000313" key="2">
    <source>
        <dbReference type="EMBL" id="KAJ1081170.1"/>
    </source>
</evidence>
<protein>
    <submittedName>
        <fullName evidence="2">Uncharacterized protein</fullName>
    </submittedName>
</protein>
<gene>
    <name evidence="2" type="ORF">NDU88_001353</name>
</gene>
<keyword evidence="3" id="KW-1185">Reference proteome</keyword>
<evidence type="ECO:0000256" key="1">
    <source>
        <dbReference type="SAM" id="MobiDB-lite"/>
    </source>
</evidence>
<accession>A0AAV7L0J7</accession>
<dbReference type="Proteomes" id="UP001066276">
    <property type="component" value="Chromosome 12"/>
</dbReference>
<proteinExistence type="predicted"/>
<name>A0AAV7L0J7_PLEWA</name>
<feature type="region of interest" description="Disordered" evidence="1">
    <location>
        <begin position="146"/>
        <end position="199"/>
    </location>
</feature>
<feature type="region of interest" description="Disordered" evidence="1">
    <location>
        <begin position="20"/>
        <end position="75"/>
    </location>
</feature>
<sequence length="199" mass="21172">MAPSGLRTKIGLIEDVCGHSHIGRGAQGRTAGDRGPERAAGIPPDGQLLGSWGSSGIQAPKRPDSRPRTGAEFQQPVSWQAEARRRVQGTPIGRGDHNSPVGKGEHRQVPGRGNSVGTRVIRVRRRPGAARPPGQAARADGCGLRPRRYFCIPGRPTRERAPGTRTPSRTQPLGGEALPRGNNRRRTQPGTGFLAYGGP</sequence>
<comment type="caution">
    <text evidence="2">The sequence shown here is derived from an EMBL/GenBank/DDBJ whole genome shotgun (WGS) entry which is preliminary data.</text>
</comment>